<name>A0A7J7KZ91_9MAGN</name>
<gene>
    <name evidence="1" type="ORF">GIB67_028240</name>
</gene>
<keyword evidence="2" id="KW-1185">Reference proteome</keyword>
<reference evidence="1 2" key="1">
    <citation type="journal article" date="2020" name="IScience">
        <title>Genome Sequencing of the Endangered Kingdonia uniflora (Circaeasteraceae, Ranunculales) Reveals Potential Mechanisms of Evolutionary Specialization.</title>
        <authorList>
            <person name="Sun Y."/>
            <person name="Deng T."/>
            <person name="Zhang A."/>
            <person name="Moore M.J."/>
            <person name="Landis J.B."/>
            <person name="Lin N."/>
            <person name="Zhang H."/>
            <person name="Zhang X."/>
            <person name="Huang J."/>
            <person name="Zhang X."/>
            <person name="Sun H."/>
            <person name="Wang H."/>
        </authorList>
    </citation>
    <scope>NUCLEOTIDE SEQUENCE [LARGE SCALE GENOMIC DNA]</scope>
    <source>
        <strain evidence="1">TB1705</strain>
        <tissue evidence="1">Leaf</tissue>
    </source>
</reference>
<sequence length="148" mass="16651">MQMYSSGSGLKVVNWGKMIEDSPIFLIFQFVKSTFRQLEQVPEHFDGSFKSLDTSLISKKPTDSVHLSALREKLDIKDLFMGDICYISAPISYGKVTIAKSDKLLKKVQSKVEGWKDKLLSNGGTKCIGVYNRVAVENDFIQYFGHCA</sequence>
<dbReference type="Proteomes" id="UP000541444">
    <property type="component" value="Unassembled WGS sequence"/>
</dbReference>
<dbReference type="AlphaFoldDB" id="A0A7J7KZ91"/>
<evidence type="ECO:0000313" key="2">
    <source>
        <dbReference type="Proteomes" id="UP000541444"/>
    </source>
</evidence>
<dbReference type="EMBL" id="JACGCM010002781">
    <property type="protein sequence ID" value="KAF6135669.1"/>
    <property type="molecule type" value="Genomic_DNA"/>
</dbReference>
<accession>A0A7J7KZ91</accession>
<evidence type="ECO:0000313" key="1">
    <source>
        <dbReference type="EMBL" id="KAF6135669.1"/>
    </source>
</evidence>
<organism evidence="1 2">
    <name type="scientific">Kingdonia uniflora</name>
    <dbReference type="NCBI Taxonomy" id="39325"/>
    <lineage>
        <taxon>Eukaryota</taxon>
        <taxon>Viridiplantae</taxon>
        <taxon>Streptophyta</taxon>
        <taxon>Embryophyta</taxon>
        <taxon>Tracheophyta</taxon>
        <taxon>Spermatophyta</taxon>
        <taxon>Magnoliopsida</taxon>
        <taxon>Ranunculales</taxon>
        <taxon>Circaeasteraceae</taxon>
        <taxon>Kingdonia</taxon>
    </lineage>
</organism>
<proteinExistence type="predicted"/>
<comment type="caution">
    <text evidence="1">The sequence shown here is derived from an EMBL/GenBank/DDBJ whole genome shotgun (WGS) entry which is preliminary data.</text>
</comment>
<protein>
    <submittedName>
        <fullName evidence="1">Uncharacterized protein</fullName>
    </submittedName>
</protein>